<dbReference type="AlphaFoldDB" id="A0A840TTA8"/>
<sequence length="58" mass="6527">MKAPMSDLVRRILSDRRLAKEFMGKVIKGARSEEGQYIQVDGKSYKILSGSSPELVKK</sequence>
<dbReference type="Proteomes" id="UP000557307">
    <property type="component" value="Unassembled WGS sequence"/>
</dbReference>
<evidence type="ECO:0000313" key="2">
    <source>
        <dbReference type="Proteomes" id="UP000557307"/>
    </source>
</evidence>
<gene>
    <name evidence="1" type="ORF">HNQ92_003045</name>
</gene>
<name>A0A840TTA8_9BACT</name>
<protein>
    <submittedName>
        <fullName evidence="1">Uncharacterized protein</fullName>
    </submittedName>
</protein>
<accession>A0A840TTA8</accession>
<proteinExistence type="predicted"/>
<comment type="caution">
    <text evidence="1">The sequence shown here is derived from an EMBL/GenBank/DDBJ whole genome shotgun (WGS) entry which is preliminary data.</text>
</comment>
<reference evidence="1 2" key="1">
    <citation type="submission" date="2020-08" db="EMBL/GenBank/DDBJ databases">
        <title>Genomic Encyclopedia of Type Strains, Phase IV (KMG-IV): sequencing the most valuable type-strain genomes for metagenomic binning, comparative biology and taxonomic classification.</title>
        <authorList>
            <person name="Goeker M."/>
        </authorList>
    </citation>
    <scope>NUCLEOTIDE SEQUENCE [LARGE SCALE GENOMIC DNA]</scope>
    <source>
        <strain evidence="1 2">DSM 105074</strain>
    </source>
</reference>
<organism evidence="1 2">
    <name type="scientific">Rhabdobacter roseus</name>
    <dbReference type="NCBI Taxonomy" id="1655419"/>
    <lineage>
        <taxon>Bacteria</taxon>
        <taxon>Pseudomonadati</taxon>
        <taxon>Bacteroidota</taxon>
        <taxon>Cytophagia</taxon>
        <taxon>Cytophagales</taxon>
        <taxon>Cytophagaceae</taxon>
        <taxon>Rhabdobacter</taxon>
    </lineage>
</organism>
<keyword evidence="2" id="KW-1185">Reference proteome</keyword>
<dbReference type="EMBL" id="JACHGF010000004">
    <property type="protein sequence ID" value="MBB5284897.1"/>
    <property type="molecule type" value="Genomic_DNA"/>
</dbReference>
<evidence type="ECO:0000313" key="1">
    <source>
        <dbReference type="EMBL" id="MBB5284897.1"/>
    </source>
</evidence>